<evidence type="ECO:0000313" key="3">
    <source>
        <dbReference type="Proteomes" id="UP000494165"/>
    </source>
</evidence>
<evidence type="ECO:0000313" key="2">
    <source>
        <dbReference type="EMBL" id="CAB3387645.1"/>
    </source>
</evidence>
<reference evidence="2 3" key="1">
    <citation type="submission" date="2020-04" db="EMBL/GenBank/DDBJ databases">
        <authorList>
            <person name="Alioto T."/>
            <person name="Alioto T."/>
            <person name="Gomez Garrido J."/>
        </authorList>
    </citation>
    <scope>NUCLEOTIDE SEQUENCE [LARGE SCALE GENOMIC DNA]</scope>
</reference>
<feature type="region of interest" description="Disordered" evidence="1">
    <location>
        <begin position="57"/>
        <end position="99"/>
    </location>
</feature>
<feature type="non-terminal residue" evidence="2">
    <location>
        <position position="192"/>
    </location>
</feature>
<evidence type="ECO:0000256" key="1">
    <source>
        <dbReference type="SAM" id="MobiDB-lite"/>
    </source>
</evidence>
<feature type="non-terminal residue" evidence="2">
    <location>
        <position position="1"/>
    </location>
</feature>
<dbReference type="Proteomes" id="UP000494165">
    <property type="component" value="Unassembled WGS sequence"/>
</dbReference>
<name>A0A8S1E5W5_9INSE</name>
<comment type="caution">
    <text evidence="2">The sequence shown here is derived from an EMBL/GenBank/DDBJ whole genome shotgun (WGS) entry which is preliminary data.</text>
</comment>
<sequence length="192" mass="21280">HTLSFRKKMRTTGLFDELHVRLHEPGAVEPAVCADHLRLRVPHSHVPGHLLLLADRRPCGRSRKGAQGTGEKDERRVAAPANEGQHLGRDPHRPRRHRHLSPLRHLVDTLRHRRAHRRLWKSGAAEAGGVDGAGAVLQAGGVRGPVRLRHQPPAVPRRAQLEVAVAAHQRAAGPDAALRKRVPWQPGRRLAL</sequence>
<dbReference type="AlphaFoldDB" id="A0A8S1E5W5"/>
<protein>
    <submittedName>
        <fullName evidence="2">Uncharacterized protein</fullName>
    </submittedName>
</protein>
<accession>A0A8S1E5W5</accession>
<gene>
    <name evidence="2" type="ORF">CLODIP_2_CD14162</name>
</gene>
<organism evidence="2 3">
    <name type="scientific">Cloeon dipterum</name>
    <dbReference type="NCBI Taxonomy" id="197152"/>
    <lineage>
        <taxon>Eukaryota</taxon>
        <taxon>Metazoa</taxon>
        <taxon>Ecdysozoa</taxon>
        <taxon>Arthropoda</taxon>
        <taxon>Hexapoda</taxon>
        <taxon>Insecta</taxon>
        <taxon>Pterygota</taxon>
        <taxon>Palaeoptera</taxon>
        <taxon>Ephemeroptera</taxon>
        <taxon>Pisciforma</taxon>
        <taxon>Baetidae</taxon>
        <taxon>Cloeon</taxon>
    </lineage>
</organism>
<proteinExistence type="predicted"/>
<keyword evidence="3" id="KW-1185">Reference proteome</keyword>
<dbReference type="EMBL" id="CADEPI010000603">
    <property type="protein sequence ID" value="CAB3387645.1"/>
    <property type="molecule type" value="Genomic_DNA"/>
</dbReference>